<keyword evidence="9" id="KW-1185">Reference proteome</keyword>
<dbReference type="Proteomes" id="UP000778951">
    <property type="component" value="Unassembled WGS sequence"/>
</dbReference>
<evidence type="ECO:0000256" key="1">
    <source>
        <dbReference type="ARBA" id="ARBA00022676"/>
    </source>
</evidence>
<comment type="function">
    <text evidence="3">Protein-arginine rhamnosyltransferase that catalyzes the transfer of a single rhamnose to elongation factor P (EF-P) on 'Lys-32', a modification required for EF-P-dependent rescue of polyproline stalled ribosomes.</text>
</comment>
<gene>
    <name evidence="8" type="ORF">HCT48_06970</name>
</gene>
<keyword evidence="2" id="KW-0808">Transferase</keyword>
<dbReference type="GO" id="GO:0003746">
    <property type="term" value="F:translation elongation factor activity"/>
    <property type="evidence" value="ECO:0007669"/>
    <property type="project" value="UniProtKB-KW"/>
</dbReference>
<comment type="similarity">
    <text evidence="4">Belongs to the glycosyltransferase 104 family.</text>
</comment>
<evidence type="ECO:0000256" key="4">
    <source>
        <dbReference type="ARBA" id="ARBA00024346"/>
    </source>
</evidence>
<comment type="catalytic activity">
    <reaction evidence="7">
        <text>dTDP-beta-L-rhamnose + L-arginyl-[protein] = N(omega)-(alpha-L-rhamnosyl)-L-arginyl-[protein] + dTDP + H(+)</text>
        <dbReference type="Rhea" id="RHEA:66692"/>
        <dbReference type="Rhea" id="RHEA-COMP:10532"/>
        <dbReference type="Rhea" id="RHEA-COMP:17096"/>
        <dbReference type="ChEBI" id="CHEBI:15378"/>
        <dbReference type="ChEBI" id="CHEBI:29965"/>
        <dbReference type="ChEBI" id="CHEBI:57510"/>
        <dbReference type="ChEBI" id="CHEBI:58369"/>
        <dbReference type="ChEBI" id="CHEBI:167445"/>
    </reaction>
    <physiologicalReaction direction="left-to-right" evidence="7">
        <dbReference type="Rhea" id="RHEA:66693"/>
    </physiologicalReaction>
</comment>
<evidence type="ECO:0000313" key="9">
    <source>
        <dbReference type="Proteomes" id="UP000778951"/>
    </source>
</evidence>
<keyword evidence="8" id="KW-0648">Protein biosynthesis</keyword>
<dbReference type="RefSeq" id="WP_167696014.1">
    <property type="nucleotide sequence ID" value="NZ_CP118181.1"/>
</dbReference>
<evidence type="ECO:0000256" key="2">
    <source>
        <dbReference type="ARBA" id="ARBA00022679"/>
    </source>
</evidence>
<sequence>MNIDLFCQVIDYFGDVAVTYRLARALKQRKPSLTLRFYCTHPDLVLALHPTHDQQSIALLPYTSASGQAMPADVAIEAFACTLPQDYPLPPIIINLEYLTAESWINDYHGLESFGMNPAGKKFFFFPSFTAQGSLTHGDFIEEKEIVQRHPSLTKKELSVELDLPKSYLSRPWLLLYLYEINETFLHQLLDHFAIIQIGASPTTIEDAWLVKRRCSQAIFDRLLLVADALFIRGEDSLSRAVLAGKPFLWQAYRQEEEYHHVKVHALNDHLADLYAHPDHQHWATLQAKFNRENCVDLAEFFAISTTFFTQMSNAFCQMPSLEVNLLQFIHTKGHHTQAPSR</sequence>
<organism evidence="8 9">
    <name type="scientific">Entomospira culicis</name>
    <dbReference type="NCBI Taxonomy" id="2719989"/>
    <lineage>
        <taxon>Bacteria</taxon>
        <taxon>Pseudomonadati</taxon>
        <taxon>Spirochaetota</taxon>
        <taxon>Spirochaetia</taxon>
        <taxon>Spirochaetales</taxon>
        <taxon>Spirochaetaceae</taxon>
        <taxon>Entomospira</taxon>
    </lineage>
</organism>
<evidence type="ECO:0000256" key="6">
    <source>
        <dbReference type="ARBA" id="ARBA00030025"/>
    </source>
</evidence>
<evidence type="ECO:0000256" key="3">
    <source>
        <dbReference type="ARBA" id="ARBA00024303"/>
    </source>
</evidence>
<dbReference type="AlphaFoldDB" id="A0A968GHI6"/>
<reference evidence="8" key="1">
    <citation type="submission" date="2020-03" db="EMBL/GenBank/DDBJ databases">
        <title>Spirochaetal bacteria isolated from arthropods constitute a novel genus Entomospira genus novum within the order Spirochaetales.</title>
        <authorList>
            <person name="Grana-Miraglia L."/>
            <person name="Sikutova S."/>
            <person name="Fingerle V."/>
            <person name="Sing A."/>
            <person name="Castillo-Ramirez S."/>
            <person name="Margos G."/>
            <person name="Rudolf I."/>
        </authorList>
    </citation>
    <scope>NUCLEOTIDE SEQUENCE</scope>
    <source>
        <strain evidence="8">BR149</strain>
    </source>
</reference>
<proteinExistence type="inferred from homology"/>
<dbReference type="InterPro" id="IPR016633">
    <property type="entry name" value="EarP"/>
</dbReference>
<dbReference type="Pfam" id="PF10093">
    <property type="entry name" value="EarP"/>
    <property type="match status" value="2"/>
</dbReference>
<evidence type="ECO:0000256" key="7">
    <source>
        <dbReference type="ARBA" id="ARBA00048472"/>
    </source>
</evidence>
<accession>A0A968GHI6</accession>
<name>A0A968GHI6_9SPIO</name>
<evidence type="ECO:0000313" key="8">
    <source>
        <dbReference type="EMBL" id="NIZ69946.1"/>
    </source>
</evidence>
<keyword evidence="1" id="KW-0328">Glycosyltransferase</keyword>
<keyword evidence="8" id="KW-0251">Elongation factor</keyword>
<protein>
    <recommendedName>
        <fullName evidence="5">Protein-arginine rhamnosyltransferase</fullName>
    </recommendedName>
    <alternativeName>
        <fullName evidence="6">EF-P arginine rhamnosyltransferase</fullName>
    </alternativeName>
</protein>
<comment type="caution">
    <text evidence="8">The sequence shown here is derived from an EMBL/GenBank/DDBJ whole genome shotgun (WGS) entry which is preliminary data.</text>
</comment>
<dbReference type="EMBL" id="JAATLM010000001">
    <property type="protein sequence ID" value="NIZ69946.1"/>
    <property type="molecule type" value="Genomic_DNA"/>
</dbReference>
<evidence type="ECO:0000256" key="5">
    <source>
        <dbReference type="ARBA" id="ARBA00024416"/>
    </source>
</evidence>
<dbReference type="GO" id="GO:0106361">
    <property type="term" value="F:protein-arginine rhamnosyltransferase activity"/>
    <property type="evidence" value="ECO:0007669"/>
    <property type="project" value="InterPro"/>
</dbReference>